<dbReference type="Proteomes" id="UP000256900">
    <property type="component" value="Unassembled WGS sequence"/>
</dbReference>
<evidence type="ECO:0000256" key="1">
    <source>
        <dbReference type="SAM" id="Phobius"/>
    </source>
</evidence>
<sequence>MSDVEPTEHFEQAEHAEHAAHSGNPFLALVAVTIAILAVIAAFIGSLETIETAATIDAKSQATLFQDKATDSWGFYQAKSLKKNLYDVAAVLAGPGANADNFKAQAKRNEEDQESISLAAKTQEDLTEQSLRSSEKHERRHKILTVAVTLLHISIAIATLSIIRQGARWPWYVALGLGVLGSFSAAFAYI</sequence>
<organism evidence="2 3">
    <name type="scientific">Methylovirgula ligni</name>
    <dbReference type="NCBI Taxonomy" id="569860"/>
    <lineage>
        <taxon>Bacteria</taxon>
        <taxon>Pseudomonadati</taxon>
        <taxon>Pseudomonadota</taxon>
        <taxon>Alphaproteobacteria</taxon>
        <taxon>Hyphomicrobiales</taxon>
        <taxon>Beijerinckiaceae</taxon>
        <taxon>Methylovirgula</taxon>
    </lineage>
</organism>
<dbReference type="RefSeq" id="WP_115836516.1">
    <property type="nucleotide sequence ID" value="NZ_CP025086.1"/>
</dbReference>
<dbReference type="InterPro" id="IPR025570">
    <property type="entry name" value="DUF4337"/>
</dbReference>
<keyword evidence="1" id="KW-1133">Transmembrane helix</keyword>
<comment type="caution">
    <text evidence="2">The sequence shown here is derived from an EMBL/GenBank/DDBJ whole genome shotgun (WGS) entry which is preliminary data.</text>
</comment>
<dbReference type="EMBL" id="QUMO01000003">
    <property type="protein sequence ID" value="REF85918.1"/>
    <property type="molecule type" value="Genomic_DNA"/>
</dbReference>
<gene>
    <name evidence="2" type="ORF">DES32_1958</name>
</gene>
<reference evidence="2 3" key="1">
    <citation type="submission" date="2018-08" db="EMBL/GenBank/DDBJ databases">
        <title>Genomic Encyclopedia of Type Strains, Phase IV (KMG-IV): sequencing the most valuable type-strain genomes for metagenomic binning, comparative biology and taxonomic classification.</title>
        <authorList>
            <person name="Goeker M."/>
        </authorList>
    </citation>
    <scope>NUCLEOTIDE SEQUENCE [LARGE SCALE GENOMIC DNA]</scope>
    <source>
        <strain evidence="2 3">BW863</strain>
    </source>
</reference>
<feature type="transmembrane region" description="Helical" evidence="1">
    <location>
        <begin position="26"/>
        <end position="47"/>
    </location>
</feature>
<keyword evidence="3" id="KW-1185">Reference proteome</keyword>
<feature type="transmembrane region" description="Helical" evidence="1">
    <location>
        <begin position="169"/>
        <end position="189"/>
    </location>
</feature>
<dbReference type="OrthoDB" id="9806096at2"/>
<evidence type="ECO:0000313" key="2">
    <source>
        <dbReference type="EMBL" id="REF85918.1"/>
    </source>
</evidence>
<feature type="transmembrane region" description="Helical" evidence="1">
    <location>
        <begin position="143"/>
        <end position="163"/>
    </location>
</feature>
<dbReference type="AlphaFoldDB" id="A0A3D9YUT6"/>
<name>A0A3D9YUT6_9HYPH</name>
<keyword evidence="1" id="KW-0472">Membrane</keyword>
<dbReference type="Pfam" id="PF14235">
    <property type="entry name" value="DUF4337"/>
    <property type="match status" value="1"/>
</dbReference>
<evidence type="ECO:0000313" key="3">
    <source>
        <dbReference type="Proteomes" id="UP000256900"/>
    </source>
</evidence>
<protein>
    <submittedName>
        <fullName evidence="2">Uncharacterized protein DUF4337</fullName>
    </submittedName>
</protein>
<proteinExistence type="predicted"/>
<keyword evidence="1" id="KW-0812">Transmembrane</keyword>
<accession>A0A3D9YUT6</accession>